<gene>
    <name evidence="1" type="ORF">M9H77_19516</name>
</gene>
<comment type="caution">
    <text evidence="1">The sequence shown here is derived from an EMBL/GenBank/DDBJ whole genome shotgun (WGS) entry which is preliminary data.</text>
</comment>
<keyword evidence="2" id="KW-1185">Reference proteome</keyword>
<evidence type="ECO:0000313" key="2">
    <source>
        <dbReference type="Proteomes" id="UP001060085"/>
    </source>
</evidence>
<sequence length="476" mass="51392">MGFMEEICRAAAVPFSLGNLICESPTLESCVDATGLALMDDEANLSDFETKSMVDSVSDGNKDCNLGDRESELSASVLSVSQDNKPREAALLDMNSEHEGNCIAGDSVGRESEEDDFLSVEGDCSLSVVSDSSSLCGDDLLAYEAISEILVPNFVDAESNLCNVEVDAKPGPLRQSNVGEILTDSVALTVGIEEEIAEGSSTKSSTIVVQLPPKDGLSAVVGRSVFEVDCVPLWGIHSVCGRRPEMEDAFMAVPRFLKIPLQMLIGDRDVDKTHKYLSHLTTHFFGVYDGHGGSQVANYCRDRLHPVLAEELETIMGNLSNGIGKEDCQEQWKRAFRNCFLKVDAEVAGKARNEPVAPETVGSTAVVALVCSSHIIVGNCGDSRAVLCRGKEPLALSVDHKPNREDEYARIEAAGGKVIQWNGHRVFGVLAMSRSIGNAFSQVVVVSCTVHIHFNLPFRSSSPAIIPLSCLYLWIF</sequence>
<dbReference type="EMBL" id="CM044704">
    <property type="protein sequence ID" value="KAI5669663.1"/>
    <property type="molecule type" value="Genomic_DNA"/>
</dbReference>
<reference evidence="2" key="1">
    <citation type="journal article" date="2023" name="Nat. Plants">
        <title>Single-cell RNA sequencing provides a high-resolution roadmap for understanding the multicellular compartmentation of specialized metabolism.</title>
        <authorList>
            <person name="Sun S."/>
            <person name="Shen X."/>
            <person name="Li Y."/>
            <person name="Li Y."/>
            <person name="Wang S."/>
            <person name="Li R."/>
            <person name="Zhang H."/>
            <person name="Shen G."/>
            <person name="Guo B."/>
            <person name="Wei J."/>
            <person name="Xu J."/>
            <person name="St-Pierre B."/>
            <person name="Chen S."/>
            <person name="Sun C."/>
        </authorList>
    </citation>
    <scope>NUCLEOTIDE SEQUENCE [LARGE SCALE GENOMIC DNA]</scope>
</reference>
<evidence type="ECO:0000313" key="1">
    <source>
        <dbReference type="EMBL" id="KAI5669663.1"/>
    </source>
</evidence>
<accession>A0ACC0BAK9</accession>
<protein>
    <submittedName>
        <fullName evidence="1">Uncharacterized protein</fullName>
    </submittedName>
</protein>
<name>A0ACC0BAK9_CATRO</name>
<proteinExistence type="predicted"/>
<dbReference type="Proteomes" id="UP001060085">
    <property type="component" value="Linkage Group LG04"/>
</dbReference>
<organism evidence="1 2">
    <name type="scientific">Catharanthus roseus</name>
    <name type="common">Madagascar periwinkle</name>
    <name type="synonym">Vinca rosea</name>
    <dbReference type="NCBI Taxonomy" id="4058"/>
    <lineage>
        <taxon>Eukaryota</taxon>
        <taxon>Viridiplantae</taxon>
        <taxon>Streptophyta</taxon>
        <taxon>Embryophyta</taxon>
        <taxon>Tracheophyta</taxon>
        <taxon>Spermatophyta</taxon>
        <taxon>Magnoliopsida</taxon>
        <taxon>eudicotyledons</taxon>
        <taxon>Gunneridae</taxon>
        <taxon>Pentapetalae</taxon>
        <taxon>asterids</taxon>
        <taxon>lamiids</taxon>
        <taxon>Gentianales</taxon>
        <taxon>Apocynaceae</taxon>
        <taxon>Rauvolfioideae</taxon>
        <taxon>Vinceae</taxon>
        <taxon>Catharanthinae</taxon>
        <taxon>Catharanthus</taxon>
    </lineage>
</organism>